<dbReference type="RefSeq" id="WP_382375598.1">
    <property type="nucleotide sequence ID" value="NZ_JBHLWA010000045.1"/>
</dbReference>
<dbReference type="Pfam" id="PF01063">
    <property type="entry name" value="Aminotran_4"/>
    <property type="match status" value="1"/>
</dbReference>
<dbReference type="GO" id="GO:0008483">
    <property type="term" value="F:transaminase activity"/>
    <property type="evidence" value="ECO:0007669"/>
    <property type="project" value="UniProtKB-KW"/>
</dbReference>
<name>A0ABV6HY14_9PAST</name>
<evidence type="ECO:0000313" key="1">
    <source>
        <dbReference type="EMBL" id="MFC0323757.1"/>
    </source>
</evidence>
<dbReference type="InterPro" id="IPR001544">
    <property type="entry name" value="Aminotrans_IV"/>
</dbReference>
<sequence length="190" mass="22839">MFFCFETVAIQNGEIQNLSYHQARYQRTVQHCYQMNYQHFDFATIIQVPTEFQQGLVRCRIDYNQTDFQMQFFPYQRRQFRSFQPVIADQIDYQFKYCHREPLNQLYQQRQGADEILIVRQGQITDCSIGNLVFLRQGEWFTPAQPLLAGTQRQRLLEQEKIQLRTILLTELDLFEEIRLINALNPLDKV</sequence>
<evidence type="ECO:0000313" key="2">
    <source>
        <dbReference type="Proteomes" id="UP001589769"/>
    </source>
</evidence>
<dbReference type="Gene3D" id="3.30.470.10">
    <property type="match status" value="1"/>
</dbReference>
<comment type="caution">
    <text evidence="1">The sequence shown here is derived from an EMBL/GenBank/DDBJ whole genome shotgun (WGS) entry which is preliminary data.</text>
</comment>
<keyword evidence="1" id="KW-0032">Aminotransferase</keyword>
<keyword evidence="1" id="KW-0808">Transferase</keyword>
<dbReference type="EMBL" id="JBHLWA010000045">
    <property type="protein sequence ID" value="MFC0323757.1"/>
    <property type="molecule type" value="Genomic_DNA"/>
</dbReference>
<dbReference type="InterPro" id="IPR043131">
    <property type="entry name" value="BCAT-like_N"/>
</dbReference>
<proteinExistence type="predicted"/>
<dbReference type="Proteomes" id="UP001589769">
    <property type="component" value="Unassembled WGS sequence"/>
</dbReference>
<gene>
    <name evidence="1" type="ORF">ACFFHT_09370</name>
</gene>
<accession>A0ABV6HY14</accession>
<reference evidence="1 2" key="1">
    <citation type="submission" date="2024-09" db="EMBL/GenBank/DDBJ databases">
        <authorList>
            <person name="Sun Q."/>
            <person name="Mori K."/>
        </authorList>
    </citation>
    <scope>NUCLEOTIDE SEQUENCE [LARGE SCALE GENOMIC DNA]</scope>
    <source>
        <strain evidence="1 2">CCM 7538</strain>
    </source>
</reference>
<keyword evidence="2" id="KW-1185">Reference proteome</keyword>
<dbReference type="SUPFAM" id="SSF56752">
    <property type="entry name" value="D-aminoacid aminotransferase-like PLP-dependent enzymes"/>
    <property type="match status" value="1"/>
</dbReference>
<dbReference type="InterPro" id="IPR043132">
    <property type="entry name" value="BCAT-like_C"/>
</dbReference>
<dbReference type="InterPro" id="IPR036038">
    <property type="entry name" value="Aminotransferase-like"/>
</dbReference>
<protein>
    <submittedName>
        <fullName evidence="1">Aminotransferase class IV family protein</fullName>
    </submittedName>
</protein>
<dbReference type="Gene3D" id="3.20.10.10">
    <property type="entry name" value="D-amino Acid Aminotransferase, subunit A, domain 2"/>
    <property type="match status" value="1"/>
</dbReference>
<organism evidence="1 2">
    <name type="scientific">Gallibacterium melopsittaci</name>
    <dbReference type="NCBI Taxonomy" id="516063"/>
    <lineage>
        <taxon>Bacteria</taxon>
        <taxon>Pseudomonadati</taxon>
        <taxon>Pseudomonadota</taxon>
        <taxon>Gammaproteobacteria</taxon>
        <taxon>Pasteurellales</taxon>
        <taxon>Pasteurellaceae</taxon>
        <taxon>Gallibacterium</taxon>
    </lineage>
</organism>